<sequence>MTKFRGCIDIHSGQVKQIVGGTLTQDDTTTTSSSTTTENFVSTQPSSHYAELYRDNDVTGCHVIKLGSNAENDRVAKLALATWPGALQVGGGINDTNAVLWLDEFGASHVIVTSWLFTKQDDGSMEFDIEKLKKICGLVGKQRLIVDLSCRTVIRDGQVAWYVAMNKWQTITNNCLSADFLREVGQYCDEFLIHAADVEGLCKGIDEKLIEKLAEWCPAGFEGKIVYAGGAKLIDDLDTVKRLSDGKIDLTYGSSLDIFGGELVKFQDLVEWNKKN</sequence>
<dbReference type="InterPro" id="IPR013785">
    <property type="entry name" value="Aldolase_TIM"/>
</dbReference>
<comment type="caution">
    <text evidence="13">The sequence shown here is derived from an EMBL/GenBank/DDBJ whole genome shotgun (WGS) entry which is preliminary data.</text>
</comment>
<dbReference type="OrthoDB" id="446074at2759"/>
<dbReference type="GO" id="GO:0000162">
    <property type="term" value="P:L-tryptophan biosynthetic process"/>
    <property type="evidence" value="ECO:0007669"/>
    <property type="project" value="TreeGrafter"/>
</dbReference>
<dbReference type="GO" id="GO:0005737">
    <property type="term" value="C:cytoplasm"/>
    <property type="evidence" value="ECO:0007669"/>
    <property type="project" value="UniProtKB-SubCell"/>
</dbReference>
<dbReference type="AlphaFoldDB" id="A0A367XPR8"/>
<dbReference type="InterPro" id="IPR011060">
    <property type="entry name" value="RibuloseP-bd_barrel"/>
</dbReference>
<dbReference type="InterPro" id="IPR006062">
    <property type="entry name" value="His_biosynth"/>
</dbReference>
<keyword evidence="8 12" id="KW-0413">Isomerase</keyword>
<evidence type="ECO:0000256" key="11">
    <source>
        <dbReference type="RuleBase" id="RU003657"/>
    </source>
</evidence>
<dbReference type="Proteomes" id="UP000253472">
    <property type="component" value="Unassembled WGS sequence"/>
</dbReference>
<protein>
    <recommendedName>
        <fullName evidence="5 12">1-(5-phosphoribosyl)-5-[(5-phosphoribosylamino)methylideneamino] imidazole-4-carboxamide isomerase</fullName>
        <ecNumber evidence="4 12">5.3.1.16</ecNumber>
    </recommendedName>
    <alternativeName>
        <fullName evidence="10 12">5-proFAR isomerase</fullName>
    </alternativeName>
    <alternativeName>
        <fullName evidence="9 12">Phosphoribosylformimino-5-aminoimidazole carboxamide ribotide isomerase</fullName>
    </alternativeName>
</protein>
<evidence type="ECO:0000256" key="2">
    <source>
        <dbReference type="ARBA" id="ARBA00005133"/>
    </source>
</evidence>
<dbReference type="CDD" id="cd04723">
    <property type="entry name" value="HisA_HisF"/>
    <property type="match status" value="1"/>
</dbReference>
<gene>
    <name evidence="13" type="primary">HIS6</name>
    <name evidence="13" type="ORF">Cantr_05912</name>
</gene>
<keyword evidence="7 11" id="KW-0368">Histidine biosynthesis</keyword>
<evidence type="ECO:0000256" key="3">
    <source>
        <dbReference type="ARBA" id="ARBA00009667"/>
    </source>
</evidence>
<comment type="pathway">
    <text evidence="2 12">Amino-acid biosynthesis; L-histidine biosynthesis; L-histidine from 5-phospho-alpha-D-ribose 1-diphosphate: step 4/9.</text>
</comment>
<dbReference type="PANTHER" id="PTHR43090:SF2">
    <property type="entry name" value="1-(5-PHOSPHORIBOSYL)-5-[(5-PHOSPHORIBOSYLAMINO)METHYLIDENEAMINO] IMIDAZOLE-4-CARBOXAMIDE ISOMERASE"/>
    <property type="match status" value="1"/>
</dbReference>
<dbReference type="Pfam" id="PF00977">
    <property type="entry name" value="His_biosynth"/>
    <property type="match status" value="1"/>
</dbReference>
<evidence type="ECO:0000313" key="14">
    <source>
        <dbReference type="Proteomes" id="UP000253472"/>
    </source>
</evidence>
<proteinExistence type="inferred from homology"/>
<dbReference type="UniPathway" id="UPA00031">
    <property type="reaction ID" value="UER00009"/>
</dbReference>
<evidence type="ECO:0000313" key="13">
    <source>
        <dbReference type="EMBL" id="RCK55617.1"/>
    </source>
</evidence>
<comment type="subcellular location">
    <subcellularLocation>
        <location evidence="12">Cytoplasm</location>
    </subcellularLocation>
</comment>
<reference evidence="13 14" key="1">
    <citation type="submission" date="2018-06" db="EMBL/GenBank/DDBJ databases">
        <title>Whole genome sequencing of Candida tropicalis (genome annotated by CSBL at Korea University).</title>
        <authorList>
            <person name="Ahn J."/>
        </authorList>
    </citation>
    <scope>NUCLEOTIDE SEQUENCE [LARGE SCALE GENOMIC DNA]</scope>
    <source>
        <strain evidence="13 14">ATCC 20962</strain>
    </source>
</reference>
<comment type="similarity">
    <text evidence="3 11">Belongs to the HisA/HisF family.</text>
</comment>
<dbReference type="GO" id="GO:0003949">
    <property type="term" value="F:1-(5-phosphoribosyl)-5-[(5-phosphoribosylamino)methylideneamino]imidazole-4-carboxamide isomerase activity"/>
    <property type="evidence" value="ECO:0007669"/>
    <property type="project" value="UniProtKB-EC"/>
</dbReference>
<evidence type="ECO:0000256" key="5">
    <source>
        <dbReference type="ARBA" id="ARBA00018464"/>
    </source>
</evidence>
<organism evidence="13 14">
    <name type="scientific">Candida viswanathii</name>
    <dbReference type="NCBI Taxonomy" id="5486"/>
    <lineage>
        <taxon>Eukaryota</taxon>
        <taxon>Fungi</taxon>
        <taxon>Dikarya</taxon>
        <taxon>Ascomycota</taxon>
        <taxon>Saccharomycotina</taxon>
        <taxon>Pichiomycetes</taxon>
        <taxon>Debaryomycetaceae</taxon>
        <taxon>Candida/Lodderomyces clade</taxon>
        <taxon>Candida</taxon>
    </lineage>
</organism>
<dbReference type="GO" id="GO:0000105">
    <property type="term" value="P:L-histidine biosynthetic process"/>
    <property type="evidence" value="ECO:0007669"/>
    <property type="project" value="UniProtKB-UniPathway"/>
</dbReference>
<dbReference type="EMBL" id="QLNQ01000029">
    <property type="protein sequence ID" value="RCK55617.1"/>
    <property type="molecule type" value="Genomic_DNA"/>
</dbReference>
<keyword evidence="14" id="KW-1185">Reference proteome</keyword>
<evidence type="ECO:0000256" key="10">
    <source>
        <dbReference type="ARBA" id="ARBA00031376"/>
    </source>
</evidence>
<name>A0A367XPR8_9ASCO</name>
<evidence type="ECO:0000256" key="1">
    <source>
        <dbReference type="ARBA" id="ARBA00000901"/>
    </source>
</evidence>
<evidence type="ECO:0000256" key="8">
    <source>
        <dbReference type="ARBA" id="ARBA00023235"/>
    </source>
</evidence>
<dbReference type="STRING" id="5486.A0A367XPR8"/>
<evidence type="ECO:0000256" key="12">
    <source>
        <dbReference type="RuleBase" id="RU364022"/>
    </source>
</evidence>
<dbReference type="FunFam" id="3.20.20.70:FF:000110">
    <property type="entry name" value="1-(5-phosphoribosyl)-5-[(5-phosphoribosylamino)methylideneamino] imidazole-4-carboxamide isomerase, chloroplastic"/>
    <property type="match status" value="1"/>
</dbReference>
<dbReference type="SUPFAM" id="SSF51366">
    <property type="entry name" value="Ribulose-phoshate binding barrel"/>
    <property type="match status" value="1"/>
</dbReference>
<evidence type="ECO:0000256" key="9">
    <source>
        <dbReference type="ARBA" id="ARBA00030547"/>
    </source>
</evidence>
<dbReference type="Gene3D" id="3.20.20.70">
    <property type="entry name" value="Aldolase class I"/>
    <property type="match status" value="1"/>
</dbReference>
<dbReference type="InterPro" id="IPR011858">
    <property type="entry name" value="His6/HISN3"/>
</dbReference>
<comment type="catalytic activity">
    <reaction evidence="1 12">
        <text>1-(5-phospho-beta-D-ribosyl)-5-[(5-phospho-beta-D-ribosylamino)methylideneamino]imidazole-4-carboxamide = 5-[(5-phospho-1-deoxy-D-ribulos-1-ylimino)methylamino]-1-(5-phospho-beta-D-ribosyl)imidazole-4-carboxamide</text>
        <dbReference type="Rhea" id="RHEA:15469"/>
        <dbReference type="ChEBI" id="CHEBI:58435"/>
        <dbReference type="ChEBI" id="CHEBI:58525"/>
        <dbReference type="EC" id="5.3.1.16"/>
    </reaction>
</comment>
<evidence type="ECO:0000256" key="6">
    <source>
        <dbReference type="ARBA" id="ARBA00022605"/>
    </source>
</evidence>
<dbReference type="InterPro" id="IPR044524">
    <property type="entry name" value="Isoase_HisA-like"/>
</dbReference>
<dbReference type="NCBIfam" id="TIGR02129">
    <property type="entry name" value="hisA_euk"/>
    <property type="match status" value="1"/>
</dbReference>
<evidence type="ECO:0000256" key="4">
    <source>
        <dbReference type="ARBA" id="ARBA00012550"/>
    </source>
</evidence>
<evidence type="ECO:0000256" key="7">
    <source>
        <dbReference type="ARBA" id="ARBA00023102"/>
    </source>
</evidence>
<dbReference type="EC" id="5.3.1.16" evidence="4 12"/>
<accession>A0A367XPR8</accession>
<dbReference type="PANTHER" id="PTHR43090">
    <property type="entry name" value="1-(5-PHOSPHORIBOSYL)-5-[(5-PHOSPHORIBOSYLAMINO)METHYLIDENEAMINO] IMIDAZOLE-4-CARBOXAMIDE ISOMERASE"/>
    <property type="match status" value="1"/>
</dbReference>
<keyword evidence="12" id="KW-0963">Cytoplasm</keyword>
<keyword evidence="6 11" id="KW-0028">Amino-acid biosynthesis</keyword>